<proteinExistence type="predicted"/>
<evidence type="ECO:0000256" key="1">
    <source>
        <dbReference type="ARBA" id="ARBA00022737"/>
    </source>
</evidence>
<evidence type="ECO:0000259" key="3">
    <source>
        <dbReference type="PROSITE" id="PS50097"/>
    </source>
</evidence>
<evidence type="ECO:0000256" key="2">
    <source>
        <dbReference type="PROSITE-ProRule" id="PRU00235"/>
    </source>
</evidence>
<comment type="caution">
    <text evidence="4">The sequence shown here is derived from an EMBL/GenBank/DDBJ whole genome shotgun (WGS) entry which is preliminary data.</text>
</comment>
<dbReference type="OrthoDB" id="10256179at2759"/>
<dbReference type="PANTHER" id="PTHR22870:SF466">
    <property type="entry name" value="ANKYRIN REPEAT-CONTAINING PROTEIN"/>
    <property type="match status" value="1"/>
</dbReference>
<evidence type="ECO:0000313" key="5">
    <source>
        <dbReference type="Proteomes" id="UP000494165"/>
    </source>
</evidence>
<accession>A0A8S1DZP3</accession>
<dbReference type="InterPro" id="IPR000408">
    <property type="entry name" value="Reg_chr_condens"/>
</dbReference>
<dbReference type="PRINTS" id="PR00633">
    <property type="entry name" value="RCCNDNSATION"/>
</dbReference>
<feature type="repeat" description="RCC1" evidence="2">
    <location>
        <begin position="91"/>
        <end position="143"/>
    </location>
</feature>
<dbReference type="SUPFAM" id="SSF50985">
    <property type="entry name" value="RCC1/BLIP-II"/>
    <property type="match status" value="1"/>
</dbReference>
<keyword evidence="5" id="KW-1185">Reference proteome</keyword>
<organism evidence="4 5">
    <name type="scientific">Cloeon dipterum</name>
    <dbReference type="NCBI Taxonomy" id="197152"/>
    <lineage>
        <taxon>Eukaryota</taxon>
        <taxon>Metazoa</taxon>
        <taxon>Ecdysozoa</taxon>
        <taxon>Arthropoda</taxon>
        <taxon>Hexapoda</taxon>
        <taxon>Insecta</taxon>
        <taxon>Pterygota</taxon>
        <taxon>Palaeoptera</taxon>
        <taxon>Ephemeroptera</taxon>
        <taxon>Pisciforma</taxon>
        <taxon>Baetidae</taxon>
        <taxon>Cloeon</taxon>
    </lineage>
</organism>
<dbReference type="InterPro" id="IPR009091">
    <property type="entry name" value="RCC1/BLIP-II"/>
</dbReference>
<dbReference type="PANTHER" id="PTHR22870">
    <property type="entry name" value="REGULATOR OF CHROMOSOME CONDENSATION"/>
    <property type="match status" value="1"/>
</dbReference>
<dbReference type="SUPFAM" id="SSF54695">
    <property type="entry name" value="POZ domain"/>
    <property type="match status" value="1"/>
</dbReference>
<feature type="repeat" description="RCC1" evidence="2">
    <location>
        <begin position="197"/>
        <end position="247"/>
    </location>
</feature>
<gene>
    <name evidence="4" type="ORF">CLODIP_2_CD11978</name>
</gene>
<evidence type="ECO:0000313" key="4">
    <source>
        <dbReference type="EMBL" id="CAB3387466.1"/>
    </source>
</evidence>
<protein>
    <recommendedName>
        <fullName evidence="3">BTB domain-containing protein</fullName>
    </recommendedName>
</protein>
<dbReference type="Pfam" id="PF00651">
    <property type="entry name" value="BTB"/>
    <property type="match status" value="1"/>
</dbReference>
<name>A0A8S1DZP3_9INSE</name>
<dbReference type="SMART" id="SM00225">
    <property type="entry name" value="BTB"/>
    <property type="match status" value="1"/>
</dbReference>
<dbReference type="Pfam" id="PF25390">
    <property type="entry name" value="WD40_RLD"/>
    <property type="match status" value="1"/>
</dbReference>
<dbReference type="AlphaFoldDB" id="A0A8S1DZP3"/>
<dbReference type="InterPro" id="IPR058923">
    <property type="entry name" value="RCC1-like_dom"/>
</dbReference>
<dbReference type="PROSITE" id="PS50097">
    <property type="entry name" value="BTB"/>
    <property type="match status" value="1"/>
</dbReference>
<dbReference type="InterPro" id="IPR051210">
    <property type="entry name" value="Ub_ligase/GEF_domain"/>
</dbReference>
<reference evidence="4 5" key="1">
    <citation type="submission" date="2020-04" db="EMBL/GenBank/DDBJ databases">
        <authorList>
            <person name="Alioto T."/>
            <person name="Alioto T."/>
            <person name="Gomez Garrido J."/>
        </authorList>
    </citation>
    <scope>NUCLEOTIDE SEQUENCE [LARGE SCALE GENOMIC DNA]</scope>
</reference>
<feature type="repeat" description="RCC1" evidence="2">
    <location>
        <begin position="144"/>
        <end position="196"/>
    </location>
</feature>
<feature type="domain" description="BTB" evidence="3">
    <location>
        <begin position="371"/>
        <end position="441"/>
    </location>
</feature>
<dbReference type="PROSITE" id="PS50012">
    <property type="entry name" value="RCC1_3"/>
    <property type="match status" value="4"/>
</dbReference>
<dbReference type="Gene3D" id="2.130.10.30">
    <property type="entry name" value="Regulator of chromosome condensation 1/beta-lactamase-inhibitor protein II"/>
    <property type="match status" value="2"/>
</dbReference>
<dbReference type="Proteomes" id="UP000494165">
    <property type="component" value="Unassembled WGS sequence"/>
</dbReference>
<dbReference type="EMBL" id="CADEPI010000579">
    <property type="protein sequence ID" value="CAB3387466.1"/>
    <property type="molecule type" value="Genomic_DNA"/>
</dbReference>
<dbReference type="Gene3D" id="3.30.710.10">
    <property type="entry name" value="Potassium Channel Kv1.1, Chain A"/>
    <property type="match status" value="1"/>
</dbReference>
<dbReference type="InterPro" id="IPR000210">
    <property type="entry name" value="BTB/POZ_dom"/>
</dbReference>
<feature type="repeat" description="RCC1" evidence="2">
    <location>
        <begin position="248"/>
        <end position="300"/>
    </location>
</feature>
<dbReference type="InterPro" id="IPR011333">
    <property type="entry name" value="SKP1/BTB/POZ_sf"/>
</dbReference>
<sequence length="519" mass="57593">MSDSLDKWKIFRKLSDELKRNIRLAVVLRDGAIYVTKDDEVFGFGKNEEGFLATGDKLPRTEHTKIEQLCGQNIQGFQFSTYTFFAISASGSVFAWGSNCYGQLGLGTKQQTLVPTKVGGTLGTKRVVQVACSGMHTLALTSDREVFSFGHNDCGQLGLVQNEDQTRPMKLDFPFSGKVVTAIACLCSSSVALLDSGEVLAWGSNNDDDIGDDVRVLRIPRKVPGLYGIKITRIMSGANHALALSNDGKVYSWGWNKYGELGNGRTDEHCHQPTLISGNVKRVIRDVAAHYDCDLNAAITEADEVYIWGCFINGQKILLPTETTFTSLDEVFAKLPLPAVTYRPLRPKLAEETKNASPEWLRKSFDDAATADVVFLVEGKKIHAHKAILLMRCATFRTLFQGGLKVSRKSSEGEQIIEHHSYVAFYAFLKYLYTDEIDFPPHSAIELLGLAYLFHLPALQEKCGQSVKKDVTVENAAAIFEEATNYEELKDLEEYVFKFCLDHMTGVISSDGFKIAKNT</sequence>
<keyword evidence="1" id="KW-0677">Repeat</keyword>